<accession>A0A135M0G9</accession>
<dbReference type="RefSeq" id="XP_040653245.1">
    <property type="nucleotide sequence ID" value="XM_040795568.1"/>
</dbReference>
<reference evidence="1 2" key="1">
    <citation type="journal article" date="2016" name="BMC Genomics">
        <title>Genome sequencing and secondary metabolism of the postharvest pathogen Penicillium griseofulvum.</title>
        <authorList>
            <person name="Banani H."/>
            <person name="Marcet-Houben M."/>
            <person name="Ballester A.R."/>
            <person name="Abbruscato P."/>
            <person name="Gonzalez-Candelas L."/>
            <person name="Gabaldon T."/>
            <person name="Spadaro D."/>
        </authorList>
    </citation>
    <scope>NUCLEOTIDE SEQUENCE [LARGE SCALE GENOMIC DNA]</scope>
    <source>
        <strain evidence="1 2">PG3</strain>
    </source>
</reference>
<sequence length="165" mass="18751">MEATTLKVQEFFDSRDEFVVYIHQLSAGDISCQDLAAIQIELHRIAHTLSRWKEFRSDPNEPTCSCFADQCGNLSGIIVEVAEMATIKDGQLPLTVLKMFDMLAMQVGRLTLDGGKDEYALYYDRMAKDEDRRWQIKSQGPDDGRAALLFGMWTRMSRTCPNCTV</sequence>
<dbReference type="GeneID" id="63710868"/>
<evidence type="ECO:0000313" key="1">
    <source>
        <dbReference type="EMBL" id="KXG54710.1"/>
    </source>
</evidence>
<name>A0A135M0G9_PENPA</name>
<dbReference type="AlphaFoldDB" id="A0A135M0G9"/>
<evidence type="ECO:0000313" key="2">
    <source>
        <dbReference type="Proteomes" id="UP000070168"/>
    </source>
</evidence>
<dbReference type="EMBL" id="LHQR01000013">
    <property type="protein sequence ID" value="KXG54710.1"/>
    <property type="molecule type" value="Genomic_DNA"/>
</dbReference>
<comment type="caution">
    <text evidence="1">The sequence shown here is derived from an EMBL/GenBank/DDBJ whole genome shotgun (WGS) entry which is preliminary data.</text>
</comment>
<proteinExistence type="predicted"/>
<protein>
    <submittedName>
        <fullName evidence="1">Uncharacterized protein</fullName>
    </submittedName>
</protein>
<dbReference type="OrthoDB" id="4348245at2759"/>
<keyword evidence="2" id="KW-1185">Reference proteome</keyword>
<gene>
    <name evidence="1" type="ORF">PGRI_078540</name>
</gene>
<organism evidence="1 2">
    <name type="scientific">Penicillium patulum</name>
    <name type="common">Penicillium griseofulvum</name>
    <dbReference type="NCBI Taxonomy" id="5078"/>
    <lineage>
        <taxon>Eukaryota</taxon>
        <taxon>Fungi</taxon>
        <taxon>Dikarya</taxon>
        <taxon>Ascomycota</taxon>
        <taxon>Pezizomycotina</taxon>
        <taxon>Eurotiomycetes</taxon>
        <taxon>Eurotiomycetidae</taxon>
        <taxon>Eurotiales</taxon>
        <taxon>Aspergillaceae</taxon>
        <taxon>Penicillium</taxon>
    </lineage>
</organism>
<dbReference type="OMA" id="NELTCSC"/>
<dbReference type="Proteomes" id="UP000070168">
    <property type="component" value="Unassembled WGS sequence"/>
</dbReference>